<dbReference type="STRING" id="1799789.AX660_01310"/>
<organism evidence="2 3">
    <name type="scientific">Paraglaciecola hydrolytica</name>
    <dbReference type="NCBI Taxonomy" id="1799789"/>
    <lineage>
        <taxon>Bacteria</taxon>
        <taxon>Pseudomonadati</taxon>
        <taxon>Pseudomonadota</taxon>
        <taxon>Gammaproteobacteria</taxon>
        <taxon>Alteromonadales</taxon>
        <taxon>Alteromonadaceae</taxon>
        <taxon>Paraglaciecola</taxon>
    </lineage>
</organism>
<evidence type="ECO:0008006" key="4">
    <source>
        <dbReference type="Google" id="ProtNLM"/>
    </source>
</evidence>
<dbReference type="EMBL" id="LSNE01000015">
    <property type="protein sequence ID" value="KXI27056.1"/>
    <property type="molecule type" value="Genomic_DNA"/>
</dbReference>
<dbReference type="AlphaFoldDB" id="A0A148KL75"/>
<keyword evidence="1" id="KW-0732">Signal</keyword>
<feature type="signal peptide" evidence="1">
    <location>
        <begin position="1"/>
        <end position="19"/>
    </location>
</feature>
<keyword evidence="3" id="KW-1185">Reference proteome</keyword>
<proteinExistence type="predicted"/>
<sequence length="183" mass="21214">MKTVLLALILLVFSMQIFAEKSPDTIKKIVLSEKSYRISNQIKELNHQEYIFYPNDQVAVLSWFDMRGNSAGNPVLNRGSWKYISDSEIVVQIEFPGSDYGQRFIYQNSYFKVTDIGISLSLIRVLDGAGKTLDEYPQNNSLYSLGELYGPQRFKVRYPKTNSYDLDFVVSNDMQKYPFRMIE</sequence>
<gene>
    <name evidence="2" type="ORF">AX660_01310</name>
</gene>
<feature type="chain" id="PRO_5007550174" description="7TM-DISM receptor extracellular domain-containing protein" evidence="1">
    <location>
        <begin position="20"/>
        <end position="183"/>
    </location>
</feature>
<reference evidence="3" key="1">
    <citation type="submission" date="2016-02" db="EMBL/GenBank/DDBJ databases">
        <authorList>
            <person name="Schultz-Johansen M."/>
            <person name="Glaring M.A."/>
            <person name="Bech P.K."/>
            <person name="Stougaard P."/>
        </authorList>
    </citation>
    <scope>NUCLEOTIDE SEQUENCE [LARGE SCALE GENOMIC DNA]</scope>
    <source>
        <strain evidence="3">S66</strain>
    </source>
</reference>
<name>A0A148KL75_9ALTE</name>
<dbReference type="Proteomes" id="UP000070299">
    <property type="component" value="Unassembled WGS sequence"/>
</dbReference>
<evidence type="ECO:0000256" key="1">
    <source>
        <dbReference type="SAM" id="SignalP"/>
    </source>
</evidence>
<comment type="caution">
    <text evidence="2">The sequence shown here is derived from an EMBL/GenBank/DDBJ whole genome shotgun (WGS) entry which is preliminary data.</text>
</comment>
<evidence type="ECO:0000313" key="2">
    <source>
        <dbReference type="EMBL" id="KXI27056.1"/>
    </source>
</evidence>
<evidence type="ECO:0000313" key="3">
    <source>
        <dbReference type="Proteomes" id="UP000070299"/>
    </source>
</evidence>
<protein>
    <recommendedName>
        <fullName evidence="4">7TM-DISM receptor extracellular domain-containing protein</fullName>
    </recommendedName>
</protein>
<accession>A0A148KL75</accession>
<dbReference type="RefSeq" id="WP_068381301.1">
    <property type="nucleotide sequence ID" value="NZ_LSNE01000015.1"/>
</dbReference>